<dbReference type="InterPro" id="IPR023606">
    <property type="entry name" value="CoA-Trfase_III_dom_1_sf"/>
</dbReference>
<dbReference type="GO" id="GO:0016740">
    <property type="term" value="F:transferase activity"/>
    <property type="evidence" value="ECO:0007669"/>
    <property type="project" value="UniProtKB-KW"/>
</dbReference>
<dbReference type="SUPFAM" id="SSF89796">
    <property type="entry name" value="CoA-transferase family III (CaiB/BaiF)"/>
    <property type="match status" value="1"/>
</dbReference>
<feature type="region of interest" description="Disordered" evidence="2">
    <location>
        <begin position="374"/>
        <end position="396"/>
    </location>
</feature>
<dbReference type="InterPro" id="IPR044855">
    <property type="entry name" value="CoA-Trfase_III_dom3_sf"/>
</dbReference>
<evidence type="ECO:0000256" key="1">
    <source>
        <dbReference type="ARBA" id="ARBA00022679"/>
    </source>
</evidence>
<evidence type="ECO:0000256" key="2">
    <source>
        <dbReference type="SAM" id="MobiDB-lite"/>
    </source>
</evidence>
<organism evidence="3 4">
    <name type="scientific">Actinoplanes sichuanensis</name>
    <dbReference type="NCBI Taxonomy" id="512349"/>
    <lineage>
        <taxon>Bacteria</taxon>
        <taxon>Bacillati</taxon>
        <taxon>Actinomycetota</taxon>
        <taxon>Actinomycetes</taxon>
        <taxon>Micromonosporales</taxon>
        <taxon>Micromonosporaceae</taxon>
        <taxon>Actinoplanes</taxon>
    </lineage>
</organism>
<reference evidence="4" key="1">
    <citation type="journal article" date="2019" name="Int. J. Syst. Evol. Microbiol.">
        <title>The Global Catalogue of Microorganisms (GCM) 10K type strain sequencing project: providing services to taxonomists for standard genome sequencing and annotation.</title>
        <authorList>
            <consortium name="The Broad Institute Genomics Platform"/>
            <consortium name="The Broad Institute Genome Sequencing Center for Infectious Disease"/>
            <person name="Wu L."/>
            <person name="Ma J."/>
        </authorList>
    </citation>
    <scope>NUCLEOTIDE SEQUENCE [LARGE SCALE GENOMIC DNA]</scope>
    <source>
        <strain evidence="4">CCM 7526</strain>
    </source>
</reference>
<dbReference type="RefSeq" id="WP_317793366.1">
    <property type="nucleotide sequence ID" value="NZ_AP028461.1"/>
</dbReference>
<comment type="caution">
    <text evidence="3">The sequence shown here is derived from an EMBL/GenBank/DDBJ whole genome shotgun (WGS) entry which is preliminary data.</text>
</comment>
<dbReference type="PANTHER" id="PTHR48207">
    <property type="entry name" value="SUCCINATE--HYDROXYMETHYLGLUTARATE COA-TRANSFERASE"/>
    <property type="match status" value="1"/>
</dbReference>
<dbReference type="Proteomes" id="UP001597183">
    <property type="component" value="Unassembled WGS sequence"/>
</dbReference>
<accession>A0ABW4A7U2</accession>
<protein>
    <submittedName>
        <fullName evidence="3">CaiB/BaiF CoA transferase family protein</fullName>
    </submittedName>
</protein>
<dbReference type="InterPro" id="IPR003673">
    <property type="entry name" value="CoA-Trfase_fam_III"/>
</dbReference>
<evidence type="ECO:0000313" key="4">
    <source>
        <dbReference type="Proteomes" id="UP001597183"/>
    </source>
</evidence>
<dbReference type="Gene3D" id="3.30.1540.10">
    <property type="entry name" value="formyl-coa transferase, domain 3"/>
    <property type="match status" value="1"/>
</dbReference>
<keyword evidence="4" id="KW-1185">Reference proteome</keyword>
<keyword evidence="1 3" id="KW-0808">Transferase</keyword>
<name>A0ABW4A7U2_9ACTN</name>
<dbReference type="EMBL" id="JBHTMK010000018">
    <property type="protein sequence ID" value="MFD1366608.1"/>
    <property type="molecule type" value="Genomic_DNA"/>
</dbReference>
<gene>
    <name evidence="3" type="ORF">ACFQ5G_14740</name>
</gene>
<sequence>MTAPLDGLLVADFSRVLAGPLATMTLADLGATVVKVERPGSGDDTRGWGPPWTAGSSAYFDGLNRSKYSLALDLTADRDLSAARELAARADVLVHNLRPAGMRGFGLDYETVAEINPAVVYCTVTGFGPDTDLPGYDFLVQAVGGLMSITGDPHGDPTKAGVALVDVLTAKDATIGILAALHKRERTGHGDHVQVNLLSSLLGSLVNQASGYLATGTAPGRMGNRHPSIAPYETLRCADGPIAVACGNDRQFGRLCAELGIASVAGDPRFADNPARVAHRDELVAALEKALAADTAANWERRLTAAGVPAGLVGDIGDAIRRADSHGLEPLVALPSGGAQIRHPITWTRASVARAADPPALGEHTETLRAWLSDTSGAPLPSLPRGPGATPAPGNG</sequence>
<proteinExistence type="predicted"/>
<dbReference type="PANTHER" id="PTHR48207:SF3">
    <property type="entry name" value="SUCCINATE--HYDROXYMETHYLGLUTARATE COA-TRANSFERASE"/>
    <property type="match status" value="1"/>
</dbReference>
<dbReference type="Pfam" id="PF02515">
    <property type="entry name" value="CoA_transf_3"/>
    <property type="match status" value="1"/>
</dbReference>
<evidence type="ECO:0000313" key="3">
    <source>
        <dbReference type="EMBL" id="MFD1366608.1"/>
    </source>
</evidence>
<dbReference type="InterPro" id="IPR050483">
    <property type="entry name" value="CoA-transferase_III_domain"/>
</dbReference>
<dbReference type="Gene3D" id="3.40.50.10540">
    <property type="entry name" value="Crotonobetainyl-coa:carnitine coa-transferase, domain 1"/>
    <property type="match status" value="1"/>
</dbReference>